<proteinExistence type="predicted"/>
<reference evidence="4" key="1">
    <citation type="submission" date="2025-08" db="UniProtKB">
        <authorList>
            <consortium name="RefSeq"/>
        </authorList>
    </citation>
    <scope>IDENTIFICATION</scope>
    <source>
        <tissue evidence="4">Testes</tissue>
    </source>
</reference>
<dbReference type="RefSeq" id="XP_006819079.1">
    <property type="nucleotide sequence ID" value="XM_006819016.1"/>
</dbReference>
<evidence type="ECO:0000256" key="2">
    <source>
        <dbReference type="ARBA" id="ARBA00022737"/>
    </source>
</evidence>
<dbReference type="Pfam" id="PF13855">
    <property type="entry name" value="LRR_8"/>
    <property type="match status" value="2"/>
</dbReference>
<dbReference type="PROSITE" id="PS51450">
    <property type="entry name" value="LRR"/>
    <property type="match status" value="2"/>
</dbReference>
<dbReference type="InterPro" id="IPR001611">
    <property type="entry name" value="Leu-rich_rpt"/>
</dbReference>
<keyword evidence="1" id="KW-0433">Leucine-rich repeat</keyword>
<dbReference type="PANTHER" id="PTHR48051:SF1">
    <property type="entry name" value="RAS SUPPRESSOR PROTEIN 1"/>
    <property type="match status" value="1"/>
</dbReference>
<dbReference type="SMART" id="SM00364">
    <property type="entry name" value="LRR_BAC"/>
    <property type="match status" value="5"/>
</dbReference>
<dbReference type="GeneID" id="102804093"/>
<protein>
    <submittedName>
        <fullName evidence="4">Leucine-rich repeat-containing protein 28-like</fullName>
    </submittedName>
</protein>
<evidence type="ECO:0000313" key="3">
    <source>
        <dbReference type="Proteomes" id="UP000694865"/>
    </source>
</evidence>
<accession>A0ABM0MGD8</accession>
<dbReference type="Gene3D" id="3.80.10.10">
    <property type="entry name" value="Ribonuclease Inhibitor"/>
    <property type="match status" value="2"/>
</dbReference>
<dbReference type="Proteomes" id="UP000694865">
    <property type="component" value="Unplaced"/>
</dbReference>
<sequence>MAEDHEFSSVEEILIEAAEHKHCILYLNYKGLSELPTDLFQEPICNSVERLFLKRNQLTSVVKISHICNLESLDVSCNNLTSISPTIGNLKKLKKLHLSNNDLKSLPAEIGKLKKLTNLEAINNKLVLIPNEICECGSLVTLALDCNRLKELPRDIIKLQYLTEISLAGNKLTHLPSDMGYPGLPSLKSIYVDNNTELHALPFSLWMKEIGANCCGSSDIHQSSSDGLLTEVDGYCALLPPEIKKCYTLQDSYKFNMPTLLDCCLKAVYHYSNQGLRQIDKWDLPQNLCALVRTPTAHCIAPNGCETPIFTIAYVRLLKLVWAQQWQNNPDAIVFIGMCCSRKCLEIFTRVPVPV</sequence>
<dbReference type="InterPro" id="IPR003591">
    <property type="entry name" value="Leu-rich_rpt_typical-subtyp"/>
</dbReference>
<evidence type="ECO:0000313" key="4">
    <source>
        <dbReference type="RefSeq" id="XP_006819079.1"/>
    </source>
</evidence>
<organism evidence="3 4">
    <name type="scientific">Saccoglossus kowalevskii</name>
    <name type="common">Acorn worm</name>
    <dbReference type="NCBI Taxonomy" id="10224"/>
    <lineage>
        <taxon>Eukaryota</taxon>
        <taxon>Metazoa</taxon>
        <taxon>Hemichordata</taxon>
        <taxon>Enteropneusta</taxon>
        <taxon>Harrimaniidae</taxon>
        <taxon>Saccoglossus</taxon>
    </lineage>
</organism>
<dbReference type="InterPro" id="IPR050216">
    <property type="entry name" value="LRR_domain-containing"/>
</dbReference>
<dbReference type="InterPro" id="IPR032675">
    <property type="entry name" value="LRR_dom_sf"/>
</dbReference>
<keyword evidence="3" id="KW-1185">Reference proteome</keyword>
<name>A0ABM0MGD8_SACKO</name>
<evidence type="ECO:0000256" key="1">
    <source>
        <dbReference type="ARBA" id="ARBA00022614"/>
    </source>
</evidence>
<dbReference type="SUPFAM" id="SSF52058">
    <property type="entry name" value="L domain-like"/>
    <property type="match status" value="1"/>
</dbReference>
<dbReference type="SMART" id="SM00369">
    <property type="entry name" value="LRR_TYP"/>
    <property type="match status" value="5"/>
</dbReference>
<gene>
    <name evidence="4" type="primary">LOC102804093</name>
</gene>
<keyword evidence="2" id="KW-0677">Repeat</keyword>
<dbReference type="PANTHER" id="PTHR48051">
    <property type="match status" value="1"/>
</dbReference>